<accession>A0A409W034</accession>
<feature type="compositionally biased region" description="Basic and acidic residues" evidence="1">
    <location>
        <begin position="279"/>
        <end position="288"/>
    </location>
</feature>
<reference evidence="2 3" key="1">
    <citation type="journal article" date="2018" name="Evol. Lett.">
        <title>Horizontal gene cluster transfer increased hallucinogenic mushroom diversity.</title>
        <authorList>
            <person name="Reynolds H.T."/>
            <person name="Vijayakumar V."/>
            <person name="Gluck-Thaler E."/>
            <person name="Korotkin H.B."/>
            <person name="Matheny P.B."/>
            <person name="Slot J.C."/>
        </authorList>
    </citation>
    <scope>NUCLEOTIDE SEQUENCE [LARGE SCALE GENOMIC DNA]</scope>
    <source>
        <strain evidence="2 3">2629</strain>
    </source>
</reference>
<dbReference type="STRING" id="181874.A0A409W034"/>
<organism evidence="2 3">
    <name type="scientific">Panaeolus cyanescens</name>
    <dbReference type="NCBI Taxonomy" id="181874"/>
    <lineage>
        <taxon>Eukaryota</taxon>
        <taxon>Fungi</taxon>
        <taxon>Dikarya</taxon>
        <taxon>Basidiomycota</taxon>
        <taxon>Agaricomycotina</taxon>
        <taxon>Agaricomycetes</taxon>
        <taxon>Agaricomycetidae</taxon>
        <taxon>Agaricales</taxon>
        <taxon>Agaricineae</taxon>
        <taxon>Galeropsidaceae</taxon>
        <taxon>Panaeolus</taxon>
    </lineage>
</organism>
<gene>
    <name evidence="2" type="ORF">CVT24_006888</name>
</gene>
<feature type="compositionally biased region" description="Polar residues" evidence="1">
    <location>
        <begin position="106"/>
        <end position="130"/>
    </location>
</feature>
<proteinExistence type="predicted"/>
<keyword evidence="3" id="KW-1185">Reference proteome</keyword>
<dbReference type="InterPro" id="IPR035441">
    <property type="entry name" value="TFIIS/LEDGF_dom_sf"/>
</dbReference>
<dbReference type="SUPFAM" id="SSF47676">
    <property type="entry name" value="Conserved domain common to transcription factors TFIIS, elongin A, CRSP70"/>
    <property type="match status" value="1"/>
</dbReference>
<name>A0A409W034_9AGAR</name>
<evidence type="ECO:0000313" key="3">
    <source>
        <dbReference type="Proteomes" id="UP000284842"/>
    </source>
</evidence>
<protein>
    <submittedName>
        <fullName evidence="2">Uncharacterized protein</fullName>
    </submittedName>
</protein>
<feature type="region of interest" description="Disordered" evidence="1">
    <location>
        <begin position="106"/>
        <end position="145"/>
    </location>
</feature>
<dbReference type="EMBL" id="NHTK01005896">
    <property type="protein sequence ID" value="PPQ71872.1"/>
    <property type="molecule type" value="Genomic_DNA"/>
</dbReference>
<dbReference type="OrthoDB" id="62853at2759"/>
<comment type="caution">
    <text evidence="2">The sequence shown here is derived from an EMBL/GenBank/DDBJ whole genome shotgun (WGS) entry which is preliminary data.</text>
</comment>
<sequence>MSSPYDSQTDKVMEWSSRLQNEFSSINDLPSAEVNPRVDKLFQEIEEYEDMTVDQLRLSKIGTVLHDISARPQCAIPHDDAFNFRKRSSNLIYKWFQLLLDSHTQVSTTDGNDDGSQTETEATPVANSGGSVKAERQGNEARGGQTLNRINSVASLSLNDGTSPSGVVPDLADVDRGSDIQQCLMVREWRSKIQKTFLRSDGVRPKPERMPEIHELFKTIENHTMTIEQLSTSKIGKVMKHIAARPKCDILADDEYHFRRRAKKLVEKWIKIGNSSKTRRSDVKRDESAVGVASNADESIVNEDSVSPRPDADV</sequence>
<feature type="region of interest" description="Disordered" evidence="1">
    <location>
        <begin position="277"/>
        <end position="314"/>
    </location>
</feature>
<dbReference type="AlphaFoldDB" id="A0A409W034"/>
<evidence type="ECO:0000313" key="2">
    <source>
        <dbReference type="EMBL" id="PPQ71872.1"/>
    </source>
</evidence>
<dbReference type="InParanoid" id="A0A409W034"/>
<evidence type="ECO:0000256" key="1">
    <source>
        <dbReference type="SAM" id="MobiDB-lite"/>
    </source>
</evidence>
<dbReference type="Proteomes" id="UP000284842">
    <property type="component" value="Unassembled WGS sequence"/>
</dbReference>
<dbReference type="Gene3D" id="1.20.930.10">
    <property type="entry name" value="Conserved domain common to transcription factors TFIIS, elongin A, CRSP70"/>
    <property type="match status" value="1"/>
</dbReference>